<name>A0A3N4K3E9_9PEZI</name>
<protein>
    <submittedName>
        <fullName evidence="2">Uncharacterized protein</fullName>
    </submittedName>
</protein>
<feature type="region of interest" description="Disordered" evidence="1">
    <location>
        <begin position="1"/>
        <end position="302"/>
    </location>
</feature>
<sequence>MSRPSSTSSLPSYASILSNRRSSPGVSNFISSRSRPSFKNNNASRQPPTSPPPPPLAPSAPPAPPPQVTAVELGTTEEYYEAESDSRSNTPRPPRSADFRQIFEGGEYDVFEEEDTPSLDESTIKYEDDNRISLIGDSPAPWRGSDERPRSNSGKSGKEKVVNTELRLWENASGDEYYEDGDEEGGFDDVGEYVQDSQGGDGDGRLQEEEEVDDVGAIWESGSPTISSRGWLEQKSREKEGRGAVLPYRNGRPESRDSISGKDEEDRLHSYKPQRREPASERQAKGVEQNKRPSQDRSTNFAPLISDSELAAITSYEDLISALSSLRSASYASIPQTQLPTEITELANSYYPHDTSKPSNFFKKLDDKQHAAAGDFILSKKREIEMQLADCITKRRAMVEGMKEEVEKVAEVRVKKLKMTEERREVLRGGIGKVLRESGLIL</sequence>
<feature type="compositionally biased region" description="Basic and acidic residues" evidence="1">
    <location>
        <begin position="144"/>
        <end position="162"/>
    </location>
</feature>
<feature type="compositionally biased region" description="Low complexity" evidence="1">
    <location>
        <begin position="1"/>
        <end position="18"/>
    </location>
</feature>
<evidence type="ECO:0000313" key="2">
    <source>
        <dbReference type="EMBL" id="RPB03732.1"/>
    </source>
</evidence>
<feature type="compositionally biased region" description="Basic and acidic residues" evidence="1">
    <location>
        <begin position="122"/>
        <end position="131"/>
    </location>
</feature>
<evidence type="ECO:0000256" key="1">
    <source>
        <dbReference type="SAM" id="MobiDB-lite"/>
    </source>
</evidence>
<proteinExistence type="predicted"/>
<dbReference type="OrthoDB" id="5411630at2759"/>
<feature type="compositionally biased region" description="Basic and acidic residues" evidence="1">
    <location>
        <begin position="232"/>
        <end position="242"/>
    </location>
</feature>
<feature type="compositionally biased region" description="Basic and acidic residues" evidence="1">
    <location>
        <begin position="251"/>
        <end position="295"/>
    </location>
</feature>
<dbReference type="Proteomes" id="UP000276215">
    <property type="component" value="Unassembled WGS sequence"/>
</dbReference>
<accession>A0A3N4K3E9</accession>
<feature type="compositionally biased region" description="Polar residues" evidence="1">
    <location>
        <begin position="19"/>
        <end position="46"/>
    </location>
</feature>
<gene>
    <name evidence="2" type="ORF">L873DRAFT_1786730</name>
</gene>
<feature type="compositionally biased region" description="Pro residues" evidence="1">
    <location>
        <begin position="48"/>
        <end position="67"/>
    </location>
</feature>
<feature type="compositionally biased region" description="Acidic residues" evidence="1">
    <location>
        <begin position="176"/>
        <end position="191"/>
    </location>
</feature>
<evidence type="ECO:0000313" key="3">
    <source>
        <dbReference type="Proteomes" id="UP000276215"/>
    </source>
</evidence>
<reference evidence="2 3" key="1">
    <citation type="journal article" date="2018" name="Nat. Ecol. Evol.">
        <title>Pezizomycetes genomes reveal the molecular basis of ectomycorrhizal truffle lifestyle.</title>
        <authorList>
            <person name="Murat C."/>
            <person name="Payen T."/>
            <person name="Noel B."/>
            <person name="Kuo A."/>
            <person name="Morin E."/>
            <person name="Chen J."/>
            <person name="Kohler A."/>
            <person name="Krizsan K."/>
            <person name="Balestrini R."/>
            <person name="Da Silva C."/>
            <person name="Montanini B."/>
            <person name="Hainaut M."/>
            <person name="Levati E."/>
            <person name="Barry K.W."/>
            <person name="Belfiori B."/>
            <person name="Cichocki N."/>
            <person name="Clum A."/>
            <person name="Dockter R.B."/>
            <person name="Fauchery L."/>
            <person name="Guy J."/>
            <person name="Iotti M."/>
            <person name="Le Tacon F."/>
            <person name="Lindquist E.A."/>
            <person name="Lipzen A."/>
            <person name="Malagnac F."/>
            <person name="Mello A."/>
            <person name="Molinier V."/>
            <person name="Miyauchi S."/>
            <person name="Poulain J."/>
            <person name="Riccioni C."/>
            <person name="Rubini A."/>
            <person name="Sitrit Y."/>
            <person name="Splivallo R."/>
            <person name="Traeger S."/>
            <person name="Wang M."/>
            <person name="Zifcakova L."/>
            <person name="Wipf D."/>
            <person name="Zambonelli A."/>
            <person name="Paolocci F."/>
            <person name="Nowrousian M."/>
            <person name="Ottonello S."/>
            <person name="Baldrian P."/>
            <person name="Spatafora J.W."/>
            <person name="Henrissat B."/>
            <person name="Nagy L.G."/>
            <person name="Aury J.M."/>
            <person name="Wincker P."/>
            <person name="Grigoriev I.V."/>
            <person name="Bonfante P."/>
            <person name="Martin F.M."/>
        </authorList>
    </citation>
    <scope>NUCLEOTIDE SEQUENCE [LARGE SCALE GENOMIC DNA]</scope>
    <source>
        <strain evidence="2 3">120613-1</strain>
    </source>
</reference>
<feature type="compositionally biased region" description="Acidic residues" evidence="1">
    <location>
        <begin position="106"/>
        <end position="118"/>
    </location>
</feature>
<organism evidence="2 3">
    <name type="scientific">Choiromyces venosus 120613-1</name>
    <dbReference type="NCBI Taxonomy" id="1336337"/>
    <lineage>
        <taxon>Eukaryota</taxon>
        <taxon>Fungi</taxon>
        <taxon>Dikarya</taxon>
        <taxon>Ascomycota</taxon>
        <taxon>Pezizomycotina</taxon>
        <taxon>Pezizomycetes</taxon>
        <taxon>Pezizales</taxon>
        <taxon>Tuberaceae</taxon>
        <taxon>Choiromyces</taxon>
    </lineage>
</organism>
<dbReference type="AlphaFoldDB" id="A0A3N4K3E9"/>
<keyword evidence="3" id="KW-1185">Reference proteome</keyword>
<dbReference type="EMBL" id="ML120361">
    <property type="protein sequence ID" value="RPB03732.1"/>
    <property type="molecule type" value="Genomic_DNA"/>
</dbReference>